<protein>
    <submittedName>
        <fullName evidence="1">Uncharacterized protein</fullName>
    </submittedName>
</protein>
<comment type="caution">
    <text evidence="1">The sequence shown here is derived from an EMBL/GenBank/DDBJ whole genome shotgun (WGS) entry which is preliminary data.</text>
</comment>
<organism evidence="1 2">
    <name type="scientific">Porites evermanni</name>
    <dbReference type="NCBI Taxonomy" id="104178"/>
    <lineage>
        <taxon>Eukaryota</taxon>
        <taxon>Metazoa</taxon>
        <taxon>Cnidaria</taxon>
        <taxon>Anthozoa</taxon>
        <taxon>Hexacorallia</taxon>
        <taxon>Scleractinia</taxon>
        <taxon>Fungiina</taxon>
        <taxon>Poritidae</taxon>
        <taxon>Porites</taxon>
    </lineage>
</organism>
<evidence type="ECO:0000313" key="2">
    <source>
        <dbReference type="Proteomes" id="UP001159427"/>
    </source>
</evidence>
<keyword evidence="2" id="KW-1185">Reference proteome</keyword>
<accession>A0ABN8MIJ1</accession>
<dbReference type="EMBL" id="CALNXI010000507">
    <property type="protein sequence ID" value="CAH3028371.1"/>
    <property type="molecule type" value="Genomic_DNA"/>
</dbReference>
<reference evidence="1 2" key="1">
    <citation type="submission" date="2022-05" db="EMBL/GenBank/DDBJ databases">
        <authorList>
            <consortium name="Genoscope - CEA"/>
            <person name="William W."/>
        </authorList>
    </citation>
    <scope>NUCLEOTIDE SEQUENCE [LARGE SCALE GENOMIC DNA]</scope>
</reference>
<name>A0ABN8MIJ1_9CNID</name>
<proteinExistence type="predicted"/>
<dbReference type="Proteomes" id="UP001159427">
    <property type="component" value="Unassembled WGS sequence"/>
</dbReference>
<evidence type="ECO:0000313" key="1">
    <source>
        <dbReference type="EMBL" id="CAH3028371.1"/>
    </source>
</evidence>
<feature type="non-terminal residue" evidence="1">
    <location>
        <position position="1"/>
    </location>
</feature>
<gene>
    <name evidence="1" type="ORF">PEVE_00033899</name>
</gene>
<sequence length="441" mass="51565">STELTNVCLETDALTELKAKLEKAVCWTSKYETSWSPEFSRSVDELLMEACDEMSRLIEGPLASCRLEIVRMILRLRFAWGSEVFEYLNIKSFPRERIETKTALILAGQYFEPDKIYKTDNRICRLYVFKVRDVETKVPVFTYYLECSTILQKFYVLCLECSGGHLQLTRYGSICPSYWTVREDMLGDFGYKEQNALAKCRDPSYEQTENVFSEKIKTVNSIRDDWIYVDFDSEITEFDEEDDAMFMRDESLDELLSEFEDALFWPKRDKCFPSSASVDSMNMLFCKAATEMSRLAGDGKYNEADEVADALLELVDVWGDGVFQTLNMNFFTREEISLGRFVARVGQYLKPEPLQENDDDLTVKLYFFIVYDTDLEKYVCTYHLEYRDFDGMADAVYLLKLRSRKGKYKIAAYGNTCPSYWKIREDVLKDFVKRKRSFISC</sequence>